<keyword evidence="6" id="KW-0863">Zinc-finger</keyword>
<dbReference type="InterPro" id="IPR041684">
    <property type="entry name" value="Znf-PHD-like"/>
</dbReference>
<feature type="compositionally biased region" description="Low complexity" evidence="11">
    <location>
        <begin position="1466"/>
        <end position="1482"/>
    </location>
</feature>
<dbReference type="PROSITE" id="PS51194">
    <property type="entry name" value="HELICASE_CTER"/>
    <property type="match status" value="1"/>
</dbReference>
<dbReference type="InterPro" id="IPR000953">
    <property type="entry name" value="Chromo/chromo_shadow_dom"/>
</dbReference>
<dbReference type="Pfam" id="PF23615">
    <property type="entry name" value="Chromo_MIT1"/>
    <property type="match status" value="1"/>
</dbReference>
<dbReference type="GO" id="GO:0042393">
    <property type="term" value="F:histone binding"/>
    <property type="evidence" value="ECO:0007669"/>
    <property type="project" value="TreeGrafter"/>
</dbReference>
<evidence type="ECO:0000256" key="9">
    <source>
        <dbReference type="ARBA" id="ARBA00022840"/>
    </source>
</evidence>
<evidence type="ECO:0000256" key="2">
    <source>
        <dbReference type="ARBA" id="ARBA00011353"/>
    </source>
</evidence>
<dbReference type="GO" id="GO:0005524">
    <property type="term" value="F:ATP binding"/>
    <property type="evidence" value="ECO:0007669"/>
    <property type="project" value="UniProtKB-KW"/>
</dbReference>
<feature type="compositionally biased region" description="Pro residues" evidence="11">
    <location>
        <begin position="1578"/>
        <end position="1589"/>
    </location>
</feature>
<gene>
    <name evidence="15" type="ORF">B0T18DRAFT_342495</name>
</gene>
<dbReference type="SUPFAM" id="SSF54160">
    <property type="entry name" value="Chromo domain-like"/>
    <property type="match status" value="1"/>
</dbReference>
<dbReference type="PANTHER" id="PTHR45623:SF17">
    <property type="entry name" value="CHROMODOMAIN-HELICASE-DNA-BINDING PROTEIN 3-RELATED"/>
    <property type="match status" value="1"/>
</dbReference>
<dbReference type="SUPFAM" id="SSF57903">
    <property type="entry name" value="FYVE/PHD zinc finger"/>
    <property type="match status" value="1"/>
</dbReference>
<feature type="compositionally biased region" description="Acidic residues" evidence="11">
    <location>
        <begin position="67"/>
        <end position="83"/>
    </location>
</feature>
<evidence type="ECO:0008006" key="17">
    <source>
        <dbReference type="Google" id="ProtNLM"/>
    </source>
</evidence>
<dbReference type="CDD" id="cd18793">
    <property type="entry name" value="SF2_C_SNF"/>
    <property type="match status" value="1"/>
</dbReference>
<evidence type="ECO:0000256" key="4">
    <source>
        <dbReference type="ARBA" id="ARBA00022737"/>
    </source>
</evidence>
<keyword evidence="3" id="KW-0479">Metal-binding</keyword>
<dbReference type="SUPFAM" id="SSF52540">
    <property type="entry name" value="P-loop containing nucleoside triphosphate hydrolases"/>
    <property type="match status" value="2"/>
</dbReference>
<dbReference type="Gene3D" id="3.40.50.10810">
    <property type="entry name" value="Tandem AAA-ATPase domain"/>
    <property type="match status" value="1"/>
</dbReference>
<feature type="compositionally biased region" description="Low complexity" evidence="11">
    <location>
        <begin position="91"/>
        <end position="114"/>
    </location>
</feature>
<keyword evidence="8" id="KW-0862">Zinc</keyword>
<feature type="compositionally biased region" description="Basic and acidic residues" evidence="11">
    <location>
        <begin position="1387"/>
        <end position="1396"/>
    </location>
</feature>
<dbReference type="InterPro" id="IPR011011">
    <property type="entry name" value="Znf_FYVE_PHD"/>
</dbReference>
<organism evidence="15 16">
    <name type="scientific">Schizothecium vesticola</name>
    <dbReference type="NCBI Taxonomy" id="314040"/>
    <lineage>
        <taxon>Eukaryota</taxon>
        <taxon>Fungi</taxon>
        <taxon>Dikarya</taxon>
        <taxon>Ascomycota</taxon>
        <taxon>Pezizomycotina</taxon>
        <taxon>Sordariomycetes</taxon>
        <taxon>Sordariomycetidae</taxon>
        <taxon>Sordariales</taxon>
        <taxon>Schizotheciaceae</taxon>
        <taxon>Schizothecium</taxon>
    </lineage>
</organism>
<dbReference type="GO" id="GO:0008270">
    <property type="term" value="F:zinc ion binding"/>
    <property type="evidence" value="ECO:0007669"/>
    <property type="project" value="UniProtKB-KW"/>
</dbReference>
<dbReference type="InterPro" id="IPR001965">
    <property type="entry name" value="Znf_PHD"/>
</dbReference>
<evidence type="ECO:0000313" key="16">
    <source>
        <dbReference type="Proteomes" id="UP001172155"/>
    </source>
</evidence>
<dbReference type="InterPro" id="IPR049730">
    <property type="entry name" value="SNF2/RAD54-like_C"/>
</dbReference>
<evidence type="ECO:0000256" key="1">
    <source>
        <dbReference type="ARBA" id="ARBA00004123"/>
    </source>
</evidence>
<evidence type="ECO:0000256" key="3">
    <source>
        <dbReference type="ARBA" id="ARBA00022723"/>
    </source>
</evidence>
<dbReference type="PROSITE" id="PS50013">
    <property type="entry name" value="CHROMO_2"/>
    <property type="match status" value="1"/>
</dbReference>
<evidence type="ECO:0000259" key="12">
    <source>
        <dbReference type="PROSITE" id="PS50013"/>
    </source>
</evidence>
<reference evidence="15" key="1">
    <citation type="submission" date="2023-06" db="EMBL/GenBank/DDBJ databases">
        <title>Genome-scale phylogeny and comparative genomics of the fungal order Sordariales.</title>
        <authorList>
            <consortium name="Lawrence Berkeley National Laboratory"/>
            <person name="Hensen N."/>
            <person name="Bonometti L."/>
            <person name="Westerberg I."/>
            <person name="Brannstrom I.O."/>
            <person name="Guillou S."/>
            <person name="Cros-Aarteil S."/>
            <person name="Calhoun S."/>
            <person name="Haridas S."/>
            <person name="Kuo A."/>
            <person name="Mondo S."/>
            <person name="Pangilinan J."/>
            <person name="Riley R."/>
            <person name="LaButti K."/>
            <person name="Andreopoulos B."/>
            <person name="Lipzen A."/>
            <person name="Chen C."/>
            <person name="Yanf M."/>
            <person name="Daum C."/>
            <person name="Ng V."/>
            <person name="Clum A."/>
            <person name="Steindorff A."/>
            <person name="Ohm R."/>
            <person name="Martin F."/>
            <person name="Silar P."/>
            <person name="Natvig D."/>
            <person name="Lalanne C."/>
            <person name="Gautier V."/>
            <person name="Ament-velasquez S.L."/>
            <person name="Kruys A."/>
            <person name="Hutchinson M.I."/>
            <person name="Powell A.J."/>
            <person name="Barry K."/>
            <person name="Miller A.N."/>
            <person name="Grigoriev I.V."/>
            <person name="Debuchy R."/>
            <person name="Gladieux P."/>
            <person name="Thoren M.H."/>
            <person name="Johannesson H."/>
        </authorList>
    </citation>
    <scope>NUCLEOTIDE SEQUENCE</scope>
    <source>
        <strain evidence="15">SMH3187-1</strain>
    </source>
</reference>
<dbReference type="EMBL" id="JAUKUD010000002">
    <property type="protein sequence ID" value="KAK0752292.1"/>
    <property type="molecule type" value="Genomic_DNA"/>
</dbReference>
<keyword evidence="9" id="KW-0067">ATP-binding</keyword>
<feature type="domain" description="Helicase C-terminal" evidence="14">
    <location>
        <begin position="1136"/>
        <end position="1292"/>
    </location>
</feature>
<comment type="subunit">
    <text evidence="2">Component of the NuA4 histone acetyltransferase complex.</text>
</comment>
<dbReference type="Gene3D" id="3.40.50.300">
    <property type="entry name" value="P-loop containing nucleotide triphosphate hydrolases"/>
    <property type="match status" value="1"/>
</dbReference>
<feature type="domain" description="Chromo" evidence="12">
    <location>
        <begin position="587"/>
        <end position="663"/>
    </location>
</feature>
<name>A0AA40F6R9_9PEZI</name>
<evidence type="ECO:0000256" key="10">
    <source>
        <dbReference type="ARBA" id="ARBA00023242"/>
    </source>
</evidence>
<evidence type="ECO:0000259" key="14">
    <source>
        <dbReference type="PROSITE" id="PS51194"/>
    </source>
</evidence>
<evidence type="ECO:0000256" key="8">
    <source>
        <dbReference type="ARBA" id="ARBA00022833"/>
    </source>
</evidence>
<dbReference type="InterPro" id="IPR001650">
    <property type="entry name" value="Helicase_C-like"/>
</dbReference>
<proteinExistence type="predicted"/>
<evidence type="ECO:0000256" key="7">
    <source>
        <dbReference type="ARBA" id="ARBA00022801"/>
    </source>
</evidence>
<dbReference type="InterPro" id="IPR056616">
    <property type="entry name" value="Chromo_MIT1"/>
</dbReference>
<dbReference type="PROSITE" id="PS51192">
    <property type="entry name" value="HELICASE_ATP_BIND_1"/>
    <property type="match status" value="1"/>
</dbReference>
<dbReference type="GO" id="GO:0003677">
    <property type="term" value="F:DNA binding"/>
    <property type="evidence" value="ECO:0007669"/>
    <property type="project" value="TreeGrafter"/>
</dbReference>
<evidence type="ECO:0000256" key="5">
    <source>
        <dbReference type="ARBA" id="ARBA00022741"/>
    </source>
</evidence>
<dbReference type="InterPro" id="IPR038718">
    <property type="entry name" value="SNF2-like_sf"/>
</dbReference>
<dbReference type="GO" id="GO:0016887">
    <property type="term" value="F:ATP hydrolysis activity"/>
    <property type="evidence" value="ECO:0007669"/>
    <property type="project" value="TreeGrafter"/>
</dbReference>
<keyword evidence="5" id="KW-0547">Nucleotide-binding</keyword>
<dbReference type="InterPro" id="IPR027417">
    <property type="entry name" value="P-loop_NTPase"/>
</dbReference>
<dbReference type="GO" id="GO:0005634">
    <property type="term" value="C:nucleus"/>
    <property type="evidence" value="ECO:0007669"/>
    <property type="project" value="UniProtKB-SubCell"/>
</dbReference>
<comment type="subcellular location">
    <subcellularLocation>
        <location evidence="1">Nucleus</location>
    </subcellularLocation>
</comment>
<dbReference type="GO" id="GO:0000785">
    <property type="term" value="C:chromatin"/>
    <property type="evidence" value="ECO:0007669"/>
    <property type="project" value="TreeGrafter"/>
</dbReference>
<dbReference type="InterPro" id="IPR000330">
    <property type="entry name" value="SNF2_N"/>
</dbReference>
<dbReference type="SMART" id="SM00249">
    <property type="entry name" value="PHD"/>
    <property type="match status" value="2"/>
</dbReference>
<dbReference type="SMART" id="SM00298">
    <property type="entry name" value="CHROMO"/>
    <property type="match status" value="1"/>
</dbReference>
<evidence type="ECO:0000256" key="11">
    <source>
        <dbReference type="SAM" id="MobiDB-lite"/>
    </source>
</evidence>
<dbReference type="Gene3D" id="2.40.50.40">
    <property type="match status" value="1"/>
</dbReference>
<feature type="compositionally biased region" description="Acidic residues" evidence="11">
    <location>
        <begin position="223"/>
        <end position="246"/>
    </location>
</feature>
<evidence type="ECO:0000259" key="13">
    <source>
        <dbReference type="PROSITE" id="PS51192"/>
    </source>
</evidence>
<dbReference type="InterPro" id="IPR016197">
    <property type="entry name" value="Chromo-like_dom_sf"/>
</dbReference>
<accession>A0AA40F6R9</accession>
<keyword evidence="7" id="KW-0378">Hydrolase</keyword>
<dbReference type="GO" id="GO:0003682">
    <property type="term" value="F:chromatin binding"/>
    <property type="evidence" value="ECO:0007669"/>
    <property type="project" value="TreeGrafter"/>
</dbReference>
<dbReference type="PANTHER" id="PTHR45623">
    <property type="entry name" value="CHROMODOMAIN-HELICASE-DNA-BINDING PROTEIN 3-RELATED-RELATED"/>
    <property type="match status" value="1"/>
</dbReference>
<evidence type="ECO:0000313" key="15">
    <source>
        <dbReference type="EMBL" id="KAK0752292.1"/>
    </source>
</evidence>
<comment type="caution">
    <text evidence="15">The sequence shown here is derived from an EMBL/GenBank/DDBJ whole genome shotgun (WGS) entry which is preliminary data.</text>
</comment>
<keyword evidence="4" id="KW-0677">Repeat</keyword>
<dbReference type="Proteomes" id="UP001172155">
    <property type="component" value="Unassembled WGS sequence"/>
</dbReference>
<keyword evidence="10" id="KW-0539">Nucleus</keyword>
<dbReference type="Pfam" id="PF00271">
    <property type="entry name" value="Helicase_C"/>
    <property type="match status" value="1"/>
</dbReference>
<evidence type="ECO:0000256" key="6">
    <source>
        <dbReference type="ARBA" id="ARBA00022771"/>
    </source>
</evidence>
<feature type="compositionally biased region" description="Low complexity" evidence="11">
    <location>
        <begin position="1511"/>
        <end position="1525"/>
    </location>
</feature>
<dbReference type="InterPro" id="IPR014001">
    <property type="entry name" value="Helicase_ATP-bd"/>
</dbReference>
<dbReference type="CDD" id="cd18660">
    <property type="entry name" value="CD1_tandem"/>
    <property type="match status" value="1"/>
</dbReference>
<dbReference type="SMART" id="SM00487">
    <property type="entry name" value="DEXDc"/>
    <property type="match status" value="1"/>
</dbReference>
<dbReference type="Pfam" id="PF00176">
    <property type="entry name" value="SNF2-rel_dom"/>
    <property type="match status" value="1"/>
</dbReference>
<dbReference type="Pfam" id="PF15446">
    <property type="entry name" value="zf-PHD-like"/>
    <property type="match status" value="1"/>
</dbReference>
<feature type="region of interest" description="Disordered" evidence="11">
    <location>
        <begin position="1"/>
        <end position="135"/>
    </location>
</feature>
<dbReference type="GO" id="GO:0140658">
    <property type="term" value="F:ATP-dependent chromatin remodeler activity"/>
    <property type="evidence" value="ECO:0007669"/>
    <property type="project" value="TreeGrafter"/>
</dbReference>
<keyword evidence="16" id="KW-1185">Reference proteome</keyword>
<protein>
    <recommendedName>
        <fullName evidence="17">Chromatin remodeling factor mit1</fullName>
    </recommendedName>
</protein>
<sequence length="1801" mass="200006">MFPNTPTDPRNGPSGPPVTEPARYEFQSYLSDYNDEAALLRTAQEPLPAEHPHPDALVSDHAQSLEMDMDEQVDIAQEQEQEQDGPIGPTSSSEAADSAASQADAMDVDSSAVDLTSPPRQETPPHVASTAASSPAVIITRTRRARPVKIVVAVPKISKKKQKTYEVIDLESDDELSIASAPKNYSPRRLRRRAQAPAYEEHRLSNNENIAEAGLKKRKRGDDDTDFLGAELDEDDVEEFSAGEDELSGRPRNTRNPGSHSLRGSRAGSRLPSAEKESRSTRKLRPRVAFDDEKDELQSDDGGGSDFFIVQSDIIRVDRRKKKFRKLSTRAKMTGRAVQGDIGSDIEFENRRSGRATKNTKSMTVSYDDDDDDIFYAEDDKPAATPRTLSVREVFSNDAPQDFKDAHRLVCDTCGLADSQHKGAYVFCQGCSVVQHRSCLGTRSSRDQCVTKVAADGFVMQCRFCVCVHQKKDPRAPSQDTCQVCHEKGPSCAPFSNKKTPKQEELLRVENGGVDPIAEVAPELINNPDNVLFRCTTCHRAWHYEHLPHFAKGRDPALDDPRNLKKHRRDEYQANWLCGECDAHGDERIDKIVAWRPTTPSAYTKGDSVESFNEDDVEYLVKWAGKSYNHCVWLPGAWLHGIVKAAMYKAFVKRTYGESADAEDLKDEHSKDSLMRWSEREAIHPTWITPDIILEVEYAMRPKEAEQKYKRLSREDKFKEDLDRVLHVLKIYVKFEGLGYDDVVWDTPPDSGAGPLWDAFLDAYREFLNGKHFVSQPWSVMGPRLEKFREMDFAADPTSGKEYIEYKEQPAGLQRGKLMTYQVEGLNWMLYNLRNNINCILADEMGLGKTVQVVALLTALVQDNPKIWPFLVIVPNSTCANWRREIKKWAPGLRVVAYYGGKAPQSLALQYELFPKGTREMKAHVVIMSYDSIKDTETRHKFSSVKWAGMVIDEAQALKNDENALYKALSVYTVPFKLLLTGTPLQNNKRELFNLLQFVDKNMFDAASLDEKFAEITKENLGDLHKLIQPYFLRRTKASVLTFLPTMAQIIVPVSMSVIQEKLCKSIMARNPDLIRSIFAQGKLKNTERGSLNNILMQLRKCLCHPFVYSQAVEEKNDDKQVEHRNLVEASSKLVLLQIMLPKLKERGHRVLMFSQFLEQLTMLEDFLVGMDLKYERLDGSQSSLEKQRRIDAFNAPDSKLFCMLLSTRAGGVGINLATADTVIILDPDWNPHQDIQALSRAHRIGQKKKVLCFQLVTVDSPEEKMMQIGRKKMALDHLLIESMDDKEGESLNDVESVLKHGAAALFGEGVKKQTITYDAAAVDKLLDRSGEEETKVDGEKSAESAFAHARVWEQDSGGLKDDLGESGETALQPSVWAAILREREEEAQREADKNKVTLGRGGRRRGPTVYTQRKFDFEEGQDDEGQDAKDRSTDDEDEFMDVDKEVESDGESSGEEGKSRKGSNEPQEASSAASPSPTEAQGPPRGALGPERSNGTSQPRPLKRPPHDPTAPTARPRPRPSSSTPHDRTSDPKPAGGALSGRPGHKRQPPLDPAASGDANRLRKPNGAHAPSKAPLGPVPTAPCPTAPSPTVSGSTAAGSIAIPATAPTFAKLLTTRPAAALPVPQKSRNSQPYALGIPAPVPQPGRTIAYASSAVLGPNGRAPGSVPQPGGFNVRAAPPIPPSDAAPRRSARHAEPALVPLPRQQPSGALPPGGSVGFAVGRQPLTGQLVKKEVCLVCQYLHPVEWDCPEMAMELALRLAMDRLRNTPGLSLERRMKSLQFLHLKLVALHRRQESQLEG</sequence>
<feature type="region of interest" description="Disordered" evidence="11">
    <location>
        <begin position="1387"/>
        <end position="1598"/>
    </location>
</feature>
<feature type="domain" description="Helicase ATP-binding" evidence="13">
    <location>
        <begin position="830"/>
        <end position="1002"/>
    </location>
</feature>
<feature type="region of interest" description="Disordered" evidence="11">
    <location>
        <begin position="170"/>
        <end position="303"/>
    </location>
</feature>
<dbReference type="SMART" id="SM00490">
    <property type="entry name" value="HELICc"/>
    <property type="match status" value="1"/>
</dbReference>